<accession>A0AA40I7N3</accession>
<dbReference type="SUPFAM" id="SSF47943">
    <property type="entry name" value="Retrovirus capsid protein, N-terminal core domain"/>
    <property type="match status" value="1"/>
</dbReference>
<dbReference type="Gene3D" id="2.40.70.10">
    <property type="entry name" value="Acid Proteases"/>
    <property type="match status" value="1"/>
</dbReference>
<organism evidence="4 5">
    <name type="scientific">Cnephaeus nilssonii</name>
    <name type="common">Northern bat</name>
    <name type="synonym">Eptesicus nilssonii</name>
    <dbReference type="NCBI Taxonomy" id="3371016"/>
    <lineage>
        <taxon>Eukaryota</taxon>
        <taxon>Metazoa</taxon>
        <taxon>Chordata</taxon>
        <taxon>Craniata</taxon>
        <taxon>Vertebrata</taxon>
        <taxon>Euteleostomi</taxon>
        <taxon>Mammalia</taxon>
        <taxon>Eutheria</taxon>
        <taxon>Laurasiatheria</taxon>
        <taxon>Chiroptera</taxon>
        <taxon>Yangochiroptera</taxon>
        <taxon>Vespertilionidae</taxon>
        <taxon>Cnephaeus</taxon>
    </lineage>
</organism>
<evidence type="ECO:0000313" key="4">
    <source>
        <dbReference type="EMBL" id="KAK1344426.1"/>
    </source>
</evidence>
<feature type="domain" description="Retropepsins" evidence="2">
    <location>
        <begin position="268"/>
        <end position="327"/>
    </location>
</feature>
<dbReference type="InterPro" id="IPR018061">
    <property type="entry name" value="Retropepsins"/>
</dbReference>
<evidence type="ECO:0000313" key="5">
    <source>
        <dbReference type="Proteomes" id="UP001177744"/>
    </source>
</evidence>
<dbReference type="Gene3D" id="1.10.375.10">
    <property type="entry name" value="Human Immunodeficiency Virus Type 1 Capsid Protein"/>
    <property type="match status" value="1"/>
</dbReference>
<dbReference type="InterPro" id="IPR003036">
    <property type="entry name" value="Gag_P30"/>
</dbReference>
<dbReference type="GO" id="GO:0019068">
    <property type="term" value="P:virion assembly"/>
    <property type="evidence" value="ECO:0007669"/>
    <property type="project" value="InterPro"/>
</dbReference>
<evidence type="ECO:0000259" key="2">
    <source>
        <dbReference type="Pfam" id="PF00077"/>
    </source>
</evidence>
<dbReference type="AlphaFoldDB" id="A0AA40I7N3"/>
<dbReference type="InterPro" id="IPR050462">
    <property type="entry name" value="Retroviral_Gag-Pol_poly"/>
</dbReference>
<dbReference type="InterPro" id="IPR001969">
    <property type="entry name" value="Aspartic_peptidase_AS"/>
</dbReference>
<evidence type="ECO:0000256" key="1">
    <source>
        <dbReference type="ARBA" id="ARBA00022801"/>
    </source>
</evidence>
<dbReference type="EMBL" id="JAULJE010000003">
    <property type="protein sequence ID" value="KAK1344426.1"/>
    <property type="molecule type" value="Genomic_DNA"/>
</dbReference>
<evidence type="ECO:0000259" key="3">
    <source>
        <dbReference type="Pfam" id="PF02093"/>
    </source>
</evidence>
<dbReference type="InterPro" id="IPR008919">
    <property type="entry name" value="Retrov_capsid_N"/>
</dbReference>
<dbReference type="SUPFAM" id="SSF50630">
    <property type="entry name" value="Acid proteases"/>
    <property type="match status" value="1"/>
</dbReference>
<keyword evidence="1" id="KW-0378">Hydrolase</keyword>
<name>A0AA40I7N3_CNENI</name>
<dbReference type="GO" id="GO:0006508">
    <property type="term" value="P:proteolysis"/>
    <property type="evidence" value="ECO:0007669"/>
    <property type="project" value="InterPro"/>
</dbReference>
<dbReference type="Pfam" id="PF00077">
    <property type="entry name" value="RVP"/>
    <property type="match status" value="1"/>
</dbReference>
<dbReference type="InterPro" id="IPR021109">
    <property type="entry name" value="Peptidase_aspartic_dom_sf"/>
</dbReference>
<dbReference type="Pfam" id="PF02093">
    <property type="entry name" value="Gag_p30"/>
    <property type="match status" value="1"/>
</dbReference>
<dbReference type="PANTHER" id="PTHR33166">
    <property type="entry name" value="GAG_P30 DOMAIN-CONTAINING PROTEIN"/>
    <property type="match status" value="1"/>
</dbReference>
<feature type="domain" description="Core shell protein Gag P30" evidence="3">
    <location>
        <begin position="25"/>
        <end position="225"/>
    </location>
</feature>
<proteinExistence type="predicted"/>
<protein>
    <submittedName>
        <fullName evidence="4">Uncharacterized protein</fullName>
    </submittedName>
</protein>
<reference evidence="4" key="1">
    <citation type="submission" date="2023-06" db="EMBL/GenBank/DDBJ databases">
        <title>Reference genome for the Northern bat (Eptesicus nilssonii), a most northern bat species.</title>
        <authorList>
            <person name="Laine V.N."/>
            <person name="Pulliainen A.T."/>
            <person name="Lilley T.M."/>
        </authorList>
    </citation>
    <scope>NUCLEOTIDE SEQUENCE</scope>
    <source>
        <strain evidence="4">BLF_Eptnil</strain>
        <tissue evidence="4">Kidney</tissue>
    </source>
</reference>
<sequence>MWVPVLPPTSEEGQPFLVYVSFSTSDLYNWKTQNPPIPEKPQTLIGLLESVFHTHWQTWDDCQQLLFTLFTSKKRDRIWLEARKTALGPGGGSLEENQGRVEEVFTSLRPHWDPNSVGGRAVLDTFHHVLLSGIKASAPKPTNLSKVSEVTQGPQESPTAFLEHLCKAYRVYIPIDPYAPENQRALNLSFVTQSAPDIRKKLKKLEGFQGMDRSQLIEVAQKVFNNRDSPGEKQDKRLARAVVAALKEMNLQRKRVYKKINSKDIDPGGKPVSFLVDTGATYFVLTKPMGPVTTKKTSVQGATGKSTLCPWTSKRTVDLGKSTVTQSVPTPY</sequence>
<keyword evidence="5" id="KW-1185">Reference proteome</keyword>
<dbReference type="Proteomes" id="UP001177744">
    <property type="component" value="Unassembled WGS sequence"/>
</dbReference>
<dbReference type="PROSITE" id="PS00141">
    <property type="entry name" value="ASP_PROTEASE"/>
    <property type="match status" value="1"/>
</dbReference>
<comment type="caution">
    <text evidence="4">The sequence shown here is derived from an EMBL/GenBank/DDBJ whole genome shotgun (WGS) entry which is preliminary data.</text>
</comment>
<dbReference type="GO" id="GO:0004190">
    <property type="term" value="F:aspartic-type endopeptidase activity"/>
    <property type="evidence" value="ECO:0007669"/>
    <property type="project" value="InterPro"/>
</dbReference>
<gene>
    <name evidence="4" type="ORF">QTO34_013120</name>
</gene>